<reference evidence="11 12" key="1">
    <citation type="submission" date="2018-06" db="EMBL/GenBank/DDBJ databases">
        <authorList>
            <consortium name="Pathogen Informatics"/>
            <person name="Doyle S."/>
        </authorList>
    </citation>
    <scope>NUCLEOTIDE SEQUENCE [LARGE SCALE GENOMIC DNA]</scope>
    <source>
        <strain evidence="11 12">NCTC10794</strain>
    </source>
</reference>
<dbReference type="GO" id="GO:0005524">
    <property type="term" value="F:ATP binding"/>
    <property type="evidence" value="ECO:0007669"/>
    <property type="project" value="UniProtKB-KW"/>
</dbReference>
<dbReference type="CDD" id="cd03257">
    <property type="entry name" value="ABC_NikE_OppD_transporters"/>
    <property type="match status" value="1"/>
</dbReference>
<dbReference type="InterPro" id="IPR027417">
    <property type="entry name" value="P-loop_NTPase"/>
</dbReference>
<comment type="similarity">
    <text evidence="2">Belongs to the ABC transporter superfamily.</text>
</comment>
<dbReference type="Pfam" id="PF00005">
    <property type="entry name" value="ABC_tran"/>
    <property type="match status" value="1"/>
</dbReference>
<evidence type="ECO:0000256" key="9">
    <source>
        <dbReference type="ARBA" id="ARBA00047356"/>
    </source>
</evidence>
<dbReference type="InterPro" id="IPR013563">
    <property type="entry name" value="Oligopep_ABC_C"/>
</dbReference>
<dbReference type="PROSITE" id="PS50893">
    <property type="entry name" value="ABC_TRANSPORTER_2"/>
    <property type="match status" value="1"/>
</dbReference>
<feature type="domain" description="ABC transporter" evidence="10">
    <location>
        <begin position="4"/>
        <end position="254"/>
    </location>
</feature>
<dbReference type="InterPro" id="IPR003439">
    <property type="entry name" value="ABC_transporter-like_ATP-bd"/>
</dbReference>
<proteinExistence type="inferred from homology"/>
<keyword evidence="4" id="KW-1003">Cell membrane</keyword>
<evidence type="ECO:0000256" key="7">
    <source>
        <dbReference type="ARBA" id="ARBA00023136"/>
    </source>
</evidence>
<comment type="catalytic activity">
    <reaction evidence="9">
        <text>a dipeptide(out) + ATP + H2O = a dipeptide(in) + ADP + phosphate + H(+)</text>
        <dbReference type="Rhea" id="RHEA:23120"/>
        <dbReference type="ChEBI" id="CHEBI:15377"/>
        <dbReference type="ChEBI" id="CHEBI:15378"/>
        <dbReference type="ChEBI" id="CHEBI:30616"/>
        <dbReference type="ChEBI" id="CHEBI:43474"/>
        <dbReference type="ChEBI" id="CHEBI:90799"/>
        <dbReference type="ChEBI" id="CHEBI:456216"/>
        <dbReference type="EC" id="7.4.2.9"/>
    </reaction>
</comment>
<evidence type="ECO:0000313" key="12">
    <source>
        <dbReference type="Proteomes" id="UP000254867"/>
    </source>
</evidence>
<comment type="subcellular location">
    <subcellularLocation>
        <location evidence="1">Cell inner membrane</location>
        <topology evidence="1">Peripheral membrane protein</topology>
    </subcellularLocation>
</comment>
<evidence type="ECO:0000259" key="10">
    <source>
        <dbReference type="PROSITE" id="PS50893"/>
    </source>
</evidence>
<dbReference type="SUPFAM" id="SSF52540">
    <property type="entry name" value="P-loop containing nucleoside triphosphate hydrolases"/>
    <property type="match status" value="1"/>
</dbReference>
<evidence type="ECO:0000256" key="2">
    <source>
        <dbReference type="ARBA" id="ARBA00005417"/>
    </source>
</evidence>
<dbReference type="PANTHER" id="PTHR43297">
    <property type="entry name" value="OLIGOPEPTIDE TRANSPORT ATP-BINDING PROTEIN APPD"/>
    <property type="match status" value="1"/>
</dbReference>
<dbReference type="PANTHER" id="PTHR43297:SF2">
    <property type="entry name" value="DIPEPTIDE TRANSPORT ATP-BINDING PROTEIN DPPD"/>
    <property type="match status" value="1"/>
</dbReference>
<evidence type="ECO:0000313" key="11">
    <source>
        <dbReference type="EMBL" id="STO63167.1"/>
    </source>
</evidence>
<dbReference type="FunFam" id="3.40.50.300:FF:000016">
    <property type="entry name" value="Oligopeptide ABC transporter ATP-binding component"/>
    <property type="match status" value="1"/>
</dbReference>
<dbReference type="EMBL" id="UGHH01000002">
    <property type="protein sequence ID" value="STO63167.1"/>
    <property type="molecule type" value="Genomic_DNA"/>
</dbReference>
<dbReference type="AlphaFoldDB" id="A0A377HZI6"/>
<evidence type="ECO:0000256" key="8">
    <source>
        <dbReference type="ARBA" id="ARBA00038852"/>
    </source>
</evidence>
<dbReference type="GO" id="GO:0005886">
    <property type="term" value="C:plasma membrane"/>
    <property type="evidence" value="ECO:0007669"/>
    <property type="project" value="UniProtKB-SubCell"/>
</dbReference>
<accession>A0A377HZI6</accession>
<protein>
    <recommendedName>
        <fullName evidence="8">ABC-type dipeptide transporter</fullName>
        <ecNumber evidence="8">7.4.2.9</ecNumber>
    </recommendedName>
</protein>
<dbReference type="NCBIfam" id="TIGR01727">
    <property type="entry name" value="oligo_HPY"/>
    <property type="match status" value="1"/>
</dbReference>
<dbReference type="EC" id="7.4.2.9" evidence="8"/>
<evidence type="ECO:0000256" key="3">
    <source>
        <dbReference type="ARBA" id="ARBA00022448"/>
    </source>
</evidence>
<dbReference type="NCBIfam" id="NF008246">
    <property type="entry name" value="PRK11022.1"/>
    <property type="match status" value="1"/>
</dbReference>
<keyword evidence="5" id="KW-0547">Nucleotide-binding</keyword>
<evidence type="ECO:0000256" key="6">
    <source>
        <dbReference type="ARBA" id="ARBA00022840"/>
    </source>
</evidence>
<evidence type="ECO:0000256" key="1">
    <source>
        <dbReference type="ARBA" id="ARBA00004417"/>
    </source>
</evidence>
<dbReference type="InterPro" id="IPR003593">
    <property type="entry name" value="AAA+_ATPase"/>
</dbReference>
<dbReference type="SMART" id="SM00382">
    <property type="entry name" value="AAA"/>
    <property type="match status" value="1"/>
</dbReference>
<dbReference type="InterPro" id="IPR050388">
    <property type="entry name" value="ABC_Ni/Peptide_Import"/>
</dbReference>
<dbReference type="Pfam" id="PF08352">
    <property type="entry name" value="oligo_HPY"/>
    <property type="match status" value="1"/>
</dbReference>
<dbReference type="PROSITE" id="PS00211">
    <property type="entry name" value="ABC_TRANSPORTER_1"/>
    <property type="match status" value="1"/>
</dbReference>
<dbReference type="GO" id="GO:0015833">
    <property type="term" value="P:peptide transport"/>
    <property type="evidence" value="ECO:0007669"/>
    <property type="project" value="InterPro"/>
</dbReference>
<organism evidence="11 12">
    <name type="scientific">Haemophilus parahaemolyticus</name>
    <dbReference type="NCBI Taxonomy" id="735"/>
    <lineage>
        <taxon>Bacteria</taxon>
        <taxon>Pseudomonadati</taxon>
        <taxon>Pseudomonadota</taxon>
        <taxon>Gammaproteobacteria</taxon>
        <taxon>Pasteurellales</taxon>
        <taxon>Pasteurellaceae</taxon>
        <taxon>Haemophilus</taxon>
    </lineage>
</organism>
<sequence length="325" mass="35390">MSLLTVENLSVSFGDEKAPFKAVDSVSYTVNEGEVLGIVGESGSGKSVSSLAIMGLIDFPGRVTAEKLHFNQNDLLALKPKEKQKIVGADIAMIFQDAMTSLNPSYTVGYQIMEALKVHQGGSKAARRERAIELLSLVGIPDPKSRLEVYPHQLSGGMSQRVMIAMAIACNPKLLIADEPTTALDVTIQAQIIDLLLELQRKENMALILITHDLALVAESAHRIIVMYAGQVVEEGRAEEIFKSPLHPYTQALLKALPEFAEGKSRLQSLPGVVPGKYDRPQGCLLNPRCPYATEKCRTVEPELIQLNGRQVKCHTPLNAQGLPS</sequence>
<keyword evidence="6 11" id="KW-0067">ATP-binding</keyword>
<dbReference type="RefSeq" id="WP_119221935.1">
    <property type="nucleotide sequence ID" value="NZ_UGHH01000002.1"/>
</dbReference>
<keyword evidence="7" id="KW-0472">Membrane</keyword>
<dbReference type="GO" id="GO:0016887">
    <property type="term" value="F:ATP hydrolysis activity"/>
    <property type="evidence" value="ECO:0007669"/>
    <property type="project" value="InterPro"/>
</dbReference>
<dbReference type="Proteomes" id="UP000254867">
    <property type="component" value="Unassembled WGS sequence"/>
</dbReference>
<dbReference type="GO" id="GO:0055085">
    <property type="term" value="P:transmembrane transport"/>
    <property type="evidence" value="ECO:0007669"/>
    <property type="project" value="UniProtKB-ARBA"/>
</dbReference>
<dbReference type="Gene3D" id="3.40.50.300">
    <property type="entry name" value="P-loop containing nucleotide triphosphate hydrolases"/>
    <property type="match status" value="1"/>
</dbReference>
<evidence type="ECO:0000256" key="4">
    <source>
        <dbReference type="ARBA" id="ARBA00022475"/>
    </source>
</evidence>
<name>A0A377HZI6_HAEPH</name>
<evidence type="ECO:0000256" key="5">
    <source>
        <dbReference type="ARBA" id="ARBA00022741"/>
    </source>
</evidence>
<keyword evidence="3" id="KW-0813">Transport</keyword>
<dbReference type="InterPro" id="IPR017871">
    <property type="entry name" value="ABC_transporter-like_CS"/>
</dbReference>
<gene>
    <name evidence="11" type="primary">dppD</name>
    <name evidence="11" type="ORF">NCTC10794_00172</name>
</gene>
<keyword evidence="11" id="KW-0378">Hydrolase</keyword>